<sequence>MPWHDSLTVWLPKEMYGSVEPFADQRYIWSPMPFDESLPVEQTSFIRMGGAATDSSSRGEGGGFNRLTEGITPPDLPTVDVSAGSMESRGPDDDSDEELFFKREKGHLDPGRRRHWRMQPAQRDKFAGSGKNRGCRRRGRGFAVHLALNLDLEVTLEARVCGGLELSAL</sequence>
<feature type="region of interest" description="Disordered" evidence="1">
    <location>
        <begin position="51"/>
        <end position="98"/>
    </location>
</feature>
<evidence type="ECO:0000313" key="3">
    <source>
        <dbReference type="Proteomes" id="UP000186583"/>
    </source>
</evidence>
<dbReference type="Proteomes" id="UP000186583">
    <property type="component" value="Unassembled WGS sequence"/>
</dbReference>
<accession>A0A1Q8RVU8</accession>
<evidence type="ECO:0000256" key="1">
    <source>
        <dbReference type="SAM" id="MobiDB-lite"/>
    </source>
</evidence>
<gene>
    <name evidence="2" type="ORF">CCHL11_01778</name>
</gene>
<name>A0A1Q8RVU8_9PEZI</name>
<evidence type="ECO:0000313" key="2">
    <source>
        <dbReference type="EMBL" id="OLN88609.1"/>
    </source>
</evidence>
<dbReference type="OrthoDB" id="2873061at2759"/>
<proteinExistence type="predicted"/>
<dbReference type="AlphaFoldDB" id="A0A1Q8RVU8"/>
<keyword evidence="3" id="KW-1185">Reference proteome</keyword>
<organism evidence="2 3">
    <name type="scientific">Colletotrichum chlorophyti</name>
    <dbReference type="NCBI Taxonomy" id="708187"/>
    <lineage>
        <taxon>Eukaryota</taxon>
        <taxon>Fungi</taxon>
        <taxon>Dikarya</taxon>
        <taxon>Ascomycota</taxon>
        <taxon>Pezizomycotina</taxon>
        <taxon>Sordariomycetes</taxon>
        <taxon>Hypocreomycetidae</taxon>
        <taxon>Glomerellales</taxon>
        <taxon>Glomerellaceae</taxon>
        <taxon>Colletotrichum</taxon>
    </lineage>
</organism>
<protein>
    <submittedName>
        <fullName evidence="2">Uncharacterized protein</fullName>
    </submittedName>
</protein>
<dbReference type="EMBL" id="MPGH01000087">
    <property type="protein sequence ID" value="OLN88609.1"/>
    <property type="molecule type" value="Genomic_DNA"/>
</dbReference>
<comment type="caution">
    <text evidence="2">The sequence shown here is derived from an EMBL/GenBank/DDBJ whole genome shotgun (WGS) entry which is preliminary data.</text>
</comment>
<reference evidence="2 3" key="1">
    <citation type="submission" date="2016-11" db="EMBL/GenBank/DDBJ databases">
        <title>Draft Genome Assembly of Colletotrichum chlorophyti a pathogen of herbaceous plants.</title>
        <authorList>
            <person name="Gan P."/>
            <person name="Narusaka M."/>
            <person name="Tsushima A."/>
            <person name="Narusaka Y."/>
            <person name="Takano Y."/>
            <person name="Shirasu K."/>
        </authorList>
    </citation>
    <scope>NUCLEOTIDE SEQUENCE [LARGE SCALE GENOMIC DNA]</scope>
    <source>
        <strain evidence="2 3">NTL11</strain>
    </source>
</reference>